<evidence type="ECO:0000313" key="3">
    <source>
        <dbReference type="Proteomes" id="UP000281118"/>
    </source>
</evidence>
<dbReference type="RefSeq" id="WP_126022095.1">
    <property type="nucleotide sequence ID" value="NZ_RXFT01000004.1"/>
</dbReference>
<dbReference type="GO" id="GO:0030973">
    <property type="term" value="F:molybdate ion binding"/>
    <property type="evidence" value="ECO:0007669"/>
    <property type="project" value="TreeGrafter"/>
</dbReference>
<accession>A0A3S0X9H5</accession>
<dbReference type="AlphaFoldDB" id="A0A3S0X9H5"/>
<feature type="signal peptide" evidence="1">
    <location>
        <begin position="1"/>
        <end position="30"/>
    </location>
</feature>
<name>A0A3S0X9H5_9BURK</name>
<keyword evidence="1" id="KW-0732">Signal</keyword>
<dbReference type="PANTHER" id="PTHR30632:SF11">
    <property type="entry name" value="BLR4797 PROTEIN"/>
    <property type="match status" value="1"/>
</dbReference>
<sequence>MTKPFLGPFRPALSITRRAALPLIAAFALAGCGSLGTNSSSTSKPVAGADIHVMTSGGFTAAYNDLRPEFERSSGRSVKTAYGASMGNADDSIPSRLARNEPADVVILARPALDALVAQGKVVPGSQVDLVRSSIGFAVRKGAPRPDISTVDALKRTLIAAPSIAYSASASGTYYETELLKKLGIEDQVKPKSKRILSERVGSVVARGDAALGLQQVSELLPIAGIDYIGPLPAEVQRVTVFSAGVATGSKQPDAARQLIRYLNSPAAAPTIAKTGLEPLPAR</sequence>
<organism evidence="2 3">
    <name type="scientific">Variovorax guangxiensis</name>
    <dbReference type="NCBI Taxonomy" id="1775474"/>
    <lineage>
        <taxon>Bacteria</taxon>
        <taxon>Pseudomonadati</taxon>
        <taxon>Pseudomonadota</taxon>
        <taxon>Betaproteobacteria</taxon>
        <taxon>Burkholderiales</taxon>
        <taxon>Comamonadaceae</taxon>
        <taxon>Variovorax</taxon>
    </lineage>
</organism>
<dbReference type="PROSITE" id="PS51257">
    <property type="entry name" value="PROKAR_LIPOPROTEIN"/>
    <property type="match status" value="1"/>
</dbReference>
<gene>
    <name evidence="2" type="ORF">EJP67_12895</name>
</gene>
<reference evidence="2 3" key="1">
    <citation type="submission" date="2018-12" db="EMBL/GenBank/DDBJ databases">
        <title>The genome sequences of Variovorax guangxiensis DSM 27352.</title>
        <authorList>
            <person name="Gao J."/>
            <person name="Sun J."/>
        </authorList>
    </citation>
    <scope>NUCLEOTIDE SEQUENCE [LARGE SCALE GENOMIC DNA]</scope>
    <source>
        <strain evidence="2 3">DSM 27352</strain>
    </source>
</reference>
<dbReference type="GO" id="GO:0015689">
    <property type="term" value="P:molybdate ion transport"/>
    <property type="evidence" value="ECO:0007669"/>
    <property type="project" value="TreeGrafter"/>
</dbReference>
<evidence type="ECO:0000313" key="2">
    <source>
        <dbReference type="EMBL" id="RUR67954.1"/>
    </source>
</evidence>
<feature type="chain" id="PRO_5018575968" evidence="1">
    <location>
        <begin position="31"/>
        <end position="283"/>
    </location>
</feature>
<dbReference type="SUPFAM" id="SSF53850">
    <property type="entry name" value="Periplasmic binding protein-like II"/>
    <property type="match status" value="1"/>
</dbReference>
<evidence type="ECO:0000256" key="1">
    <source>
        <dbReference type="SAM" id="SignalP"/>
    </source>
</evidence>
<dbReference type="Pfam" id="PF13531">
    <property type="entry name" value="SBP_bac_11"/>
    <property type="match status" value="1"/>
</dbReference>
<comment type="caution">
    <text evidence="2">The sequence shown here is derived from an EMBL/GenBank/DDBJ whole genome shotgun (WGS) entry which is preliminary data.</text>
</comment>
<proteinExistence type="predicted"/>
<protein>
    <submittedName>
        <fullName evidence="2">ABC transporter substrate-binding protein</fullName>
    </submittedName>
</protein>
<dbReference type="Proteomes" id="UP000281118">
    <property type="component" value="Unassembled WGS sequence"/>
</dbReference>
<dbReference type="PANTHER" id="PTHR30632">
    <property type="entry name" value="MOLYBDATE-BINDING PERIPLASMIC PROTEIN"/>
    <property type="match status" value="1"/>
</dbReference>
<dbReference type="InterPro" id="IPR050682">
    <property type="entry name" value="ModA/WtpA"/>
</dbReference>
<dbReference type="OrthoDB" id="8216219at2"/>
<dbReference type="EMBL" id="RXFT01000004">
    <property type="protein sequence ID" value="RUR67954.1"/>
    <property type="molecule type" value="Genomic_DNA"/>
</dbReference>
<dbReference type="Gene3D" id="3.40.190.10">
    <property type="entry name" value="Periplasmic binding protein-like II"/>
    <property type="match status" value="2"/>
</dbReference>